<dbReference type="AlphaFoldDB" id="A0A5J5EHU4"/>
<evidence type="ECO:0000313" key="1">
    <source>
        <dbReference type="EMBL" id="KAA8895285.1"/>
    </source>
</evidence>
<dbReference type="InParanoid" id="A0A5J5EHU4"/>
<dbReference type="Pfam" id="PF12796">
    <property type="entry name" value="Ank_2"/>
    <property type="match status" value="1"/>
</dbReference>
<dbReference type="Gene3D" id="1.25.40.20">
    <property type="entry name" value="Ankyrin repeat-containing domain"/>
    <property type="match status" value="1"/>
</dbReference>
<protein>
    <recommendedName>
        <fullName evidence="3">Ankyrin repeat-containing domain protein</fullName>
    </recommendedName>
</protein>
<evidence type="ECO:0008006" key="3">
    <source>
        <dbReference type="Google" id="ProtNLM"/>
    </source>
</evidence>
<dbReference type="EMBL" id="VXIS01000275">
    <property type="protein sequence ID" value="KAA8895285.1"/>
    <property type="molecule type" value="Genomic_DNA"/>
</dbReference>
<accession>A0A5J5EHU4</accession>
<dbReference type="InterPro" id="IPR036770">
    <property type="entry name" value="Ankyrin_rpt-contain_sf"/>
</dbReference>
<dbReference type="InterPro" id="IPR002110">
    <property type="entry name" value="Ankyrin_rpt"/>
</dbReference>
<dbReference type="OrthoDB" id="2130329at2759"/>
<keyword evidence="2" id="KW-1185">Reference proteome</keyword>
<evidence type="ECO:0000313" key="2">
    <source>
        <dbReference type="Proteomes" id="UP000326924"/>
    </source>
</evidence>
<dbReference type="Proteomes" id="UP000326924">
    <property type="component" value="Unassembled WGS sequence"/>
</dbReference>
<proteinExistence type="predicted"/>
<dbReference type="SUPFAM" id="SSF48403">
    <property type="entry name" value="Ankyrin repeat"/>
    <property type="match status" value="1"/>
</dbReference>
<sequence>MRELLEMSEKVSLAKPLKLASEMGHNGALDETDDGVELADSDVGIALCMAAANGHVETVARCWENAPTHDDLTPLHHAAASGWEHVVRALLSDQEAAKDLDKNEDKQLTSWTGMKKMVRCTWQPRVDI</sequence>
<organism evidence="1 2">
    <name type="scientific">Sphaerosporella brunnea</name>
    <dbReference type="NCBI Taxonomy" id="1250544"/>
    <lineage>
        <taxon>Eukaryota</taxon>
        <taxon>Fungi</taxon>
        <taxon>Dikarya</taxon>
        <taxon>Ascomycota</taxon>
        <taxon>Pezizomycotina</taxon>
        <taxon>Pezizomycetes</taxon>
        <taxon>Pezizales</taxon>
        <taxon>Pyronemataceae</taxon>
        <taxon>Sphaerosporella</taxon>
    </lineage>
</organism>
<comment type="caution">
    <text evidence="1">The sequence shown here is derived from an EMBL/GenBank/DDBJ whole genome shotgun (WGS) entry which is preliminary data.</text>
</comment>
<name>A0A5J5EHU4_9PEZI</name>
<gene>
    <name evidence="1" type="ORF">FN846DRAFT_911936</name>
</gene>
<reference evidence="1 2" key="1">
    <citation type="submission" date="2019-09" db="EMBL/GenBank/DDBJ databases">
        <title>Draft genome of the ectomycorrhizal ascomycete Sphaerosporella brunnea.</title>
        <authorList>
            <consortium name="DOE Joint Genome Institute"/>
            <person name="Benucci G.M."/>
            <person name="Marozzi G."/>
            <person name="Antonielli L."/>
            <person name="Sanchez S."/>
            <person name="Marco P."/>
            <person name="Wang X."/>
            <person name="Falini L.B."/>
            <person name="Barry K."/>
            <person name="Haridas S."/>
            <person name="Lipzen A."/>
            <person name="Labutti K."/>
            <person name="Grigoriev I.V."/>
            <person name="Murat C."/>
            <person name="Martin F."/>
            <person name="Albertini E."/>
            <person name="Donnini D."/>
            <person name="Bonito G."/>
        </authorList>
    </citation>
    <scope>NUCLEOTIDE SEQUENCE [LARGE SCALE GENOMIC DNA]</scope>
    <source>
        <strain evidence="1 2">Sb_GMNB300</strain>
    </source>
</reference>